<gene>
    <name evidence="2" type="ordered locus">Aboo_0013</name>
</gene>
<protein>
    <submittedName>
        <fullName evidence="2">Transglutaminase domain protein</fullName>
    </submittedName>
</protein>
<reference evidence="2" key="1">
    <citation type="submission" date="2010-02" db="EMBL/GenBank/DDBJ databases">
        <title>Complete sequence of Aciduliprofundum boonei T469.</title>
        <authorList>
            <consortium name="US DOE Joint Genome Institute"/>
            <person name="Lucas S."/>
            <person name="Copeland A."/>
            <person name="Lapidus A."/>
            <person name="Cheng J.-F."/>
            <person name="Bruce D."/>
            <person name="Goodwin L."/>
            <person name="Pitluck S."/>
            <person name="Saunders E."/>
            <person name="Detter J.C."/>
            <person name="Han C."/>
            <person name="Tapia R."/>
            <person name="Land M."/>
            <person name="Hauser L."/>
            <person name="Kyrpides N."/>
            <person name="Mikhailova N."/>
            <person name="Flores G."/>
            <person name="Reysenbach A.-L."/>
            <person name="Woyke T."/>
        </authorList>
    </citation>
    <scope>NUCLEOTIDE SEQUENCE</scope>
    <source>
        <strain evidence="2">T469</strain>
    </source>
</reference>
<evidence type="ECO:0000313" key="3">
    <source>
        <dbReference type="Proteomes" id="UP000001400"/>
    </source>
</evidence>
<dbReference type="HOGENOM" id="CLU_732820_0_0_2"/>
<evidence type="ECO:0000259" key="1">
    <source>
        <dbReference type="SMART" id="SM00460"/>
    </source>
</evidence>
<feature type="domain" description="Transglutaminase-like" evidence="1">
    <location>
        <begin position="218"/>
        <end position="282"/>
    </location>
</feature>
<proteinExistence type="predicted"/>
<dbReference type="PANTHER" id="PTHR33490:SF3">
    <property type="entry name" value="CONSERVED INTEGRAL MEMBRANE PROTEIN"/>
    <property type="match status" value="1"/>
</dbReference>
<dbReference type="SMART" id="SM00460">
    <property type="entry name" value="TGc"/>
    <property type="match status" value="1"/>
</dbReference>
<dbReference type="KEGG" id="abi:Aboo_0013"/>
<dbReference type="AlphaFoldDB" id="B5IFE8"/>
<sequence>MAKGKERKRGKIVGKAIAISVFLLLLYIMMPTINGLVKNPPSFESYAIPKEMTFKFERIITINAVGNYTLNLTIPQNNQFQNVSVEDLSNLKKRVVNEYNRTVWSYPLKNDSKIKLVYQGKVLAKVWNIKDSLDVNAIPQSLKRQYNHNESLIYYDEKEHTYVREIVIDPYEFRDVAKKLTQNDTNVLEKLRTIYNVIVDNFHYVSERKGLPSSAVETWNRGDGDCDELSFVFVSMARSLGIPAWVEYGLVYTQGTWSPHAWIGTVVPTKNGLVKVNIDTTVEVGRENLGLGFLIRNADRIEEWQDDGNSTHLNSYYTFIRGYYENLHYTEQVNVFYSNQTGKITIPIEGTQFPSWLIMTILAIIIIAVFIIIIRF</sequence>
<dbReference type="PANTHER" id="PTHR33490">
    <property type="entry name" value="BLR5614 PROTEIN-RELATED"/>
    <property type="match status" value="1"/>
</dbReference>
<keyword evidence="3" id="KW-1185">Reference proteome</keyword>
<accession>B5IFE8</accession>
<dbReference type="RefSeq" id="WP_008085452.1">
    <property type="nucleotide sequence ID" value="NC_013926.1"/>
</dbReference>
<evidence type="ECO:0000313" key="2">
    <source>
        <dbReference type="EMBL" id="ADD07825.1"/>
    </source>
</evidence>
<dbReference type="Proteomes" id="UP000001400">
    <property type="component" value="Chromosome"/>
</dbReference>
<dbReference type="Gene3D" id="3.10.620.30">
    <property type="match status" value="1"/>
</dbReference>
<dbReference type="STRING" id="439481.Aboo_0013"/>
<dbReference type="OrthoDB" id="18481at2157"/>
<dbReference type="InterPro" id="IPR038765">
    <property type="entry name" value="Papain-like_cys_pep_sf"/>
</dbReference>
<dbReference type="SUPFAM" id="SSF54001">
    <property type="entry name" value="Cysteine proteinases"/>
    <property type="match status" value="1"/>
</dbReference>
<dbReference type="GeneID" id="8826947"/>
<organism evidence="2 3">
    <name type="scientific">Aciduliprofundum boonei (strain DSM 19572 / T469)</name>
    <dbReference type="NCBI Taxonomy" id="439481"/>
    <lineage>
        <taxon>Archaea</taxon>
        <taxon>Methanobacteriati</taxon>
        <taxon>Thermoplasmatota</taxon>
        <taxon>DHVE2 group</taxon>
        <taxon>Candidatus Aciduliprofundum</taxon>
    </lineage>
</organism>
<dbReference type="Pfam" id="PF01841">
    <property type="entry name" value="Transglut_core"/>
    <property type="match status" value="1"/>
</dbReference>
<dbReference type="EMBL" id="CP001941">
    <property type="protein sequence ID" value="ADD07825.1"/>
    <property type="molecule type" value="Genomic_DNA"/>
</dbReference>
<dbReference type="eggNOG" id="arCOG02165">
    <property type="taxonomic scope" value="Archaea"/>
</dbReference>
<name>B5IFE8_ACIB4</name>
<dbReference type="InterPro" id="IPR002931">
    <property type="entry name" value="Transglutaminase-like"/>
</dbReference>